<dbReference type="Proteomes" id="UP000187609">
    <property type="component" value="Unassembled WGS sequence"/>
</dbReference>
<comment type="caution">
    <text evidence="1">The sequence shown here is derived from an EMBL/GenBank/DDBJ whole genome shotgun (WGS) entry which is preliminary data.</text>
</comment>
<accession>A0A1J6IT01</accession>
<evidence type="ECO:0000313" key="2">
    <source>
        <dbReference type="Proteomes" id="UP000187609"/>
    </source>
</evidence>
<reference evidence="1" key="1">
    <citation type="submission" date="2016-11" db="EMBL/GenBank/DDBJ databases">
        <title>The genome of Nicotiana attenuata.</title>
        <authorList>
            <person name="Xu S."/>
            <person name="Brockmoeller T."/>
            <person name="Gaquerel E."/>
            <person name="Navarro A."/>
            <person name="Kuhl H."/>
            <person name="Gase K."/>
            <person name="Ling Z."/>
            <person name="Zhou W."/>
            <person name="Kreitzer C."/>
            <person name="Stanke M."/>
            <person name="Tang H."/>
            <person name="Lyons E."/>
            <person name="Pandey P."/>
            <person name="Pandey S.P."/>
            <person name="Timmermann B."/>
            <person name="Baldwin I.T."/>
        </authorList>
    </citation>
    <scope>NUCLEOTIDE SEQUENCE [LARGE SCALE GENOMIC DNA]</scope>
    <source>
        <strain evidence="1">UT</strain>
    </source>
</reference>
<evidence type="ECO:0000313" key="1">
    <source>
        <dbReference type="EMBL" id="OIT07388.1"/>
    </source>
</evidence>
<sequence>MGRLCPFHFCEIPCFNILLSESHLPWRFGQHKKPRLHFKECRFGLCIKDFIQRSNDFCSKFNRLVRFPLNGSLALKSSL</sequence>
<proteinExistence type="predicted"/>
<dbReference type="Gramene" id="OIT07388">
    <property type="protein sequence ID" value="OIT07388"/>
    <property type="gene ID" value="A4A49_07715"/>
</dbReference>
<dbReference type="EMBL" id="MJEQ01037183">
    <property type="protein sequence ID" value="OIT07388.1"/>
    <property type="molecule type" value="Genomic_DNA"/>
</dbReference>
<organism evidence="1 2">
    <name type="scientific">Nicotiana attenuata</name>
    <name type="common">Coyote tobacco</name>
    <dbReference type="NCBI Taxonomy" id="49451"/>
    <lineage>
        <taxon>Eukaryota</taxon>
        <taxon>Viridiplantae</taxon>
        <taxon>Streptophyta</taxon>
        <taxon>Embryophyta</taxon>
        <taxon>Tracheophyta</taxon>
        <taxon>Spermatophyta</taxon>
        <taxon>Magnoliopsida</taxon>
        <taxon>eudicotyledons</taxon>
        <taxon>Gunneridae</taxon>
        <taxon>Pentapetalae</taxon>
        <taxon>asterids</taxon>
        <taxon>lamiids</taxon>
        <taxon>Solanales</taxon>
        <taxon>Solanaceae</taxon>
        <taxon>Nicotianoideae</taxon>
        <taxon>Nicotianeae</taxon>
        <taxon>Nicotiana</taxon>
    </lineage>
</organism>
<protein>
    <submittedName>
        <fullName evidence="1">Uncharacterized protein</fullName>
    </submittedName>
</protein>
<gene>
    <name evidence="1" type="ORF">A4A49_07715</name>
</gene>
<keyword evidence="2" id="KW-1185">Reference proteome</keyword>
<name>A0A1J6IT01_NICAT</name>
<dbReference type="AlphaFoldDB" id="A0A1J6IT01"/>